<feature type="non-terminal residue" evidence="1">
    <location>
        <position position="181"/>
    </location>
</feature>
<comment type="caution">
    <text evidence="1">The sequence shown here is derived from an EMBL/GenBank/DDBJ whole genome shotgun (WGS) entry which is preliminary data.</text>
</comment>
<keyword evidence="2" id="KW-1185">Reference proteome</keyword>
<reference evidence="1" key="1">
    <citation type="submission" date="2021-06" db="EMBL/GenBank/DDBJ databases">
        <authorList>
            <person name="Hodson N. C."/>
            <person name="Mongue J. A."/>
            <person name="Jaron S. K."/>
        </authorList>
    </citation>
    <scope>NUCLEOTIDE SEQUENCE</scope>
</reference>
<protein>
    <submittedName>
        <fullName evidence="1">Uncharacterized protein</fullName>
    </submittedName>
</protein>
<name>A0A8J2PH98_9HEXA</name>
<evidence type="ECO:0000313" key="1">
    <source>
        <dbReference type="EMBL" id="CAG7787165.1"/>
    </source>
</evidence>
<feature type="non-terminal residue" evidence="1">
    <location>
        <position position="1"/>
    </location>
</feature>
<gene>
    <name evidence="1" type="ORF">AFUS01_LOCUS25682</name>
</gene>
<evidence type="ECO:0000313" key="2">
    <source>
        <dbReference type="Proteomes" id="UP000708208"/>
    </source>
</evidence>
<accession>A0A8J2PH98</accession>
<proteinExistence type="predicted"/>
<sequence length="181" mass="20699">RSIHYISSNETNRYFQDRFNSRKSEFLQKVSIDLSHEFSRILRCESYTNSYLAAEIFLNSHHSDRRVWESGDEVSGYFLLDENVPAKTSIIIPCVAKDFFADSRIQFIRHHHKSNHRNHDNTALSHSDISRSAECVACVCQDSSGTSTCSNYRCIVENPCNTTTPWENIGRGNEDSDLSPG</sequence>
<dbReference type="AlphaFoldDB" id="A0A8J2PH98"/>
<organism evidence="1 2">
    <name type="scientific">Allacma fusca</name>
    <dbReference type="NCBI Taxonomy" id="39272"/>
    <lineage>
        <taxon>Eukaryota</taxon>
        <taxon>Metazoa</taxon>
        <taxon>Ecdysozoa</taxon>
        <taxon>Arthropoda</taxon>
        <taxon>Hexapoda</taxon>
        <taxon>Collembola</taxon>
        <taxon>Symphypleona</taxon>
        <taxon>Sminthuridae</taxon>
        <taxon>Allacma</taxon>
    </lineage>
</organism>
<dbReference type="Proteomes" id="UP000708208">
    <property type="component" value="Unassembled WGS sequence"/>
</dbReference>
<dbReference type="EMBL" id="CAJVCH010332604">
    <property type="protein sequence ID" value="CAG7787165.1"/>
    <property type="molecule type" value="Genomic_DNA"/>
</dbReference>